<dbReference type="UniPathway" id="UPA00051">
    <property type="reaction ID" value="UER00074"/>
</dbReference>
<keyword evidence="6" id="KW-1185">Reference proteome</keyword>
<dbReference type="GO" id="GO:0009092">
    <property type="term" value="P:homoserine metabolic process"/>
    <property type="evidence" value="ECO:0007669"/>
    <property type="project" value="TreeGrafter"/>
</dbReference>
<dbReference type="GO" id="GO:0004414">
    <property type="term" value="F:homoserine O-acetyltransferase activity"/>
    <property type="evidence" value="ECO:0007669"/>
    <property type="project" value="UniProtKB-UniRule"/>
</dbReference>
<evidence type="ECO:0000256" key="3">
    <source>
        <dbReference type="PIRSR" id="PIRSR000443-1"/>
    </source>
</evidence>
<keyword evidence="1 2" id="KW-0808">Transferase</keyword>
<dbReference type="EC" id="2.3.1.31" evidence="2"/>
<accession>A0A521C5R1</accession>
<keyword evidence="2" id="KW-0486">Methionine biosynthesis</keyword>
<gene>
    <name evidence="2" type="primary">metXA</name>
    <name evidence="5" type="ORF">SAMN06265218_10560</name>
</gene>
<comment type="similarity">
    <text evidence="2">Belongs to the AB hydrolase superfamily. MetX family.</text>
</comment>
<dbReference type="NCBIfam" id="NF001209">
    <property type="entry name" value="PRK00175.1"/>
    <property type="match status" value="1"/>
</dbReference>
<dbReference type="GO" id="GO:0009086">
    <property type="term" value="P:methionine biosynthetic process"/>
    <property type="evidence" value="ECO:0007669"/>
    <property type="project" value="UniProtKB-UniRule"/>
</dbReference>
<keyword evidence="2" id="KW-0963">Cytoplasm</keyword>
<sequence>MNKGVQQHKLTEPFITESGFTIPEPEVAYQTWGKLNKARNNVVLVCHALTGNTAVDEWFDGLFGPGNTLDPERQFIICTNSLGSCYGTSGPASINPETGKPYRIDFPRITIRDMVRMQQRLLDDLEIPSIELVIGGSMGGMQALEWSIMDDRPQAAVFIGMGKAHRPWAIGISHTQRQAIYNDPNWQGGYYNPENPPRRGLALARMIAMISYRSDTDYENKFGRLSQQGDDQDQFQVESYLDYQGQKLVDRFDAVSYVRLSQAMDSHDIARNRQSAEQVLGQVDVPSLVIGIDSDLLYPVQEQHELSQLLPNARYRELQSIHGHDAFLMEFKQMNDIITPFLMETPTATLSS</sequence>
<name>A0A521C5R1_9BACT</name>
<evidence type="ECO:0000256" key="2">
    <source>
        <dbReference type="HAMAP-Rule" id="MF_00296"/>
    </source>
</evidence>
<dbReference type="InterPro" id="IPR008220">
    <property type="entry name" value="HAT_MetX-like"/>
</dbReference>
<evidence type="ECO:0000259" key="4">
    <source>
        <dbReference type="Pfam" id="PF00561"/>
    </source>
</evidence>
<dbReference type="Proteomes" id="UP000317593">
    <property type="component" value="Unassembled WGS sequence"/>
</dbReference>
<dbReference type="HAMAP" id="MF_00296">
    <property type="entry name" value="MetX_acyltransf"/>
    <property type="match status" value="1"/>
</dbReference>
<dbReference type="EMBL" id="FXTH01000005">
    <property type="protein sequence ID" value="SMO54734.1"/>
    <property type="molecule type" value="Genomic_DNA"/>
</dbReference>
<comment type="function">
    <text evidence="2">Transfers an acetyl group from acetyl-CoA to L-homoserine, forming acetyl-L-homoserine.</text>
</comment>
<dbReference type="InterPro" id="IPR000073">
    <property type="entry name" value="AB_hydrolase_1"/>
</dbReference>
<keyword evidence="2" id="KW-0028">Amino-acid biosynthesis</keyword>
<feature type="domain" description="AB hydrolase-1" evidence="4">
    <location>
        <begin position="41"/>
        <end position="318"/>
    </location>
</feature>
<organism evidence="5 6">
    <name type="scientific">Fodinibius sediminis</name>
    <dbReference type="NCBI Taxonomy" id="1214077"/>
    <lineage>
        <taxon>Bacteria</taxon>
        <taxon>Pseudomonadati</taxon>
        <taxon>Balneolota</taxon>
        <taxon>Balneolia</taxon>
        <taxon>Balneolales</taxon>
        <taxon>Balneolaceae</taxon>
        <taxon>Fodinibius</taxon>
    </lineage>
</organism>
<dbReference type="InterPro" id="IPR029058">
    <property type="entry name" value="AB_hydrolase_fold"/>
</dbReference>
<dbReference type="PANTHER" id="PTHR32268">
    <property type="entry name" value="HOMOSERINE O-ACETYLTRANSFERASE"/>
    <property type="match status" value="1"/>
</dbReference>
<evidence type="ECO:0000313" key="5">
    <source>
        <dbReference type="EMBL" id="SMO54734.1"/>
    </source>
</evidence>
<dbReference type="Gene3D" id="3.40.50.1820">
    <property type="entry name" value="alpha/beta hydrolase"/>
    <property type="match status" value="1"/>
</dbReference>
<comment type="caution">
    <text evidence="2">Lacks conserved residue(s) required for the propagation of feature annotation.</text>
</comment>
<feature type="active site" evidence="2 3">
    <location>
        <position position="324"/>
    </location>
</feature>
<keyword evidence="2" id="KW-0012">Acyltransferase</keyword>
<dbReference type="Pfam" id="PF00561">
    <property type="entry name" value="Abhydrolase_1"/>
    <property type="match status" value="1"/>
</dbReference>
<comment type="pathway">
    <text evidence="2">Amino-acid biosynthesis; L-methionine biosynthesis via de novo pathway; O-acetyl-L-homoserine from L-homoserine: step 1/1.</text>
</comment>
<proteinExistence type="inferred from homology"/>
<comment type="subcellular location">
    <subcellularLocation>
        <location evidence="2">Cytoplasm</location>
    </subcellularLocation>
</comment>
<reference evidence="5 6" key="1">
    <citation type="submission" date="2017-05" db="EMBL/GenBank/DDBJ databases">
        <authorList>
            <person name="Varghese N."/>
            <person name="Submissions S."/>
        </authorList>
    </citation>
    <scope>NUCLEOTIDE SEQUENCE [LARGE SCALE GENOMIC DNA]</scope>
    <source>
        <strain evidence="5 6">DSM 21194</strain>
    </source>
</reference>
<comment type="catalytic activity">
    <reaction evidence="2">
        <text>L-homoserine + acetyl-CoA = O-acetyl-L-homoserine + CoA</text>
        <dbReference type="Rhea" id="RHEA:13701"/>
        <dbReference type="ChEBI" id="CHEBI:57287"/>
        <dbReference type="ChEBI" id="CHEBI:57288"/>
        <dbReference type="ChEBI" id="CHEBI:57476"/>
        <dbReference type="ChEBI" id="CHEBI:57716"/>
        <dbReference type="EC" id="2.3.1.31"/>
    </reaction>
</comment>
<feature type="active site" evidence="2 3">
    <location>
        <position position="295"/>
    </location>
</feature>
<feature type="active site" description="Nucleophile" evidence="2 3">
    <location>
        <position position="137"/>
    </location>
</feature>
<dbReference type="RefSeq" id="WP_142713825.1">
    <property type="nucleotide sequence ID" value="NZ_FXTH01000005.1"/>
</dbReference>
<dbReference type="PANTHER" id="PTHR32268:SF11">
    <property type="entry name" value="HOMOSERINE O-ACETYLTRANSFERASE"/>
    <property type="match status" value="1"/>
</dbReference>
<feature type="binding site" evidence="2">
    <location>
        <position position="205"/>
    </location>
    <ligand>
        <name>substrate</name>
    </ligand>
</feature>
<dbReference type="PIRSF" id="PIRSF000443">
    <property type="entry name" value="Homoser_Ac_trans"/>
    <property type="match status" value="1"/>
</dbReference>
<evidence type="ECO:0000313" key="6">
    <source>
        <dbReference type="Proteomes" id="UP000317593"/>
    </source>
</evidence>
<dbReference type="OrthoDB" id="9800754at2"/>
<feature type="binding site" evidence="2">
    <location>
        <position position="325"/>
    </location>
    <ligand>
        <name>substrate</name>
    </ligand>
</feature>
<evidence type="ECO:0000256" key="1">
    <source>
        <dbReference type="ARBA" id="ARBA00022679"/>
    </source>
</evidence>
<protein>
    <recommendedName>
        <fullName evidence="2">Homoserine O-acetyltransferase</fullName>
        <shortName evidence="2">HAT</shortName>
        <ecNumber evidence="2">2.3.1.31</ecNumber>
    </recommendedName>
    <alternativeName>
        <fullName evidence="2">Homoserine transacetylase</fullName>
        <shortName evidence="2">HTA</shortName>
    </alternativeName>
</protein>
<dbReference type="AlphaFoldDB" id="A0A521C5R1"/>
<dbReference type="NCBIfam" id="TIGR01392">
    <property type="entry name" value="homoserO_Ac_trn"/>
    <property type="match status" value="1"/>
</dbReference>
<dbReference type="GO" id="GO:0005737">
    <property type="term" value="C:cytoplasm"/>
    <property type="evidence" value="ECO:0007669"/>
    <property type="project" value="UniProtKB-SubCell"/>
</dbReference>
<comment type="subunit">
    <text evidence="2">Homodimer.</text>
</comment>
<dbReference type="SUPFAM" id="SSF53474">
    <property type="entry name" value="alpha/beta-Hydrolases"/>
    <property type="match status" value="1"/>
</dbReference>